<dbReference type="EMBL" id="CAJVQC010012063">
    <property type="protein sequence ID" value="CAG8634317.1"/>
    <property type="molecule type" value="Genomic_DNA"/>
</dbReference>
<evidence type="ECO:0000313" key="1">
    <source>
        <dbReference type="EMBL" id="CAG8634317.1"/>
    </source>
</evidence>
<accession>A0ACA9N4X9</accession>
<organism evidence="1 2">
    <name type="scientific">Racocetra persica</name>
    <dbReference type="NCBI Taxonomy" id="160502"/>
    <lineage>
        <taxon>Eukaryota</taxon>
        <taxon>Fungi</taxon>
        <taxon>Fungi incertae sedis</taxon>
        <taxon>Mucoromycota</taxon>
        <taxon>Glomeromycotina</taxon>
        <taxon>Glomeromycetes</taxon>
        <taxon>Diversisporales</taxon>
        <taxon>Gigasporaceae</taxon>
        <taxon>Racocetra</taxon>
    </lineage>
</organism>
<name>A0ACA9N4X9_9GLOM</name>
<proteinExistence type="predicted"/>
<reference evidence="1" key="1">
    <citation type="submission" date="2021-06" db="EMBL/GenBank/DDBJ databases">
        <authorList>
            <person name="Kallberg Y."/>
            <person name="Tangrot J."/>
            <person name="Rosling A."/>
        </authorList>
    </citation>
    <scope>NUCLEOTIDE SEQUENCE</scope>
    <source>
        <strain evidence="1">MA461A</strain>
    </source>
</reference>
<sequence>VMIQPRRVSQNMLESLFGTIREMGGNSSTQTVQSYGYAINKLTITIQMTSEIKSLNYGLADGLGMLTDLKRRVKILSTFSHQIFQELLNDDLLERMQLIEFLLYEEGVEAFLVTLSEKIRQMALNSVPLKKSTRSTNLENRLNNYKCAAYMLLEKTIRIMFKQAYSEQYHSQLILNYTESWTVSKKIVSLELAEVSKFQYIIGWTIYKLTKNDQLTLAHKEFTKIRSCLNVLSFEDIEYVCDTRSKMTTIIPGANFIQFMYYLESPILQLFEKHIEYDLKNDATKENKLKIKSIIFKKEMLPEDLDLALCLLKIWTRDNEAKSAFEKVFTLSDLKILVQAFQNEPVKMKEKKKSVLLDLLFNHLQSSSEFNKEMKKKGQLFD</sequence>
<gene>
    <name evidence="1" type="ORF">RPERSI_LOCUS7236</name>
</gene>
<protein>
    <submittedName>
        <fullName evidence="1">26928_t:CDS:1</fullName>
    </submittedName>
</protein>
<evidence type="ECO:0000313" key="2">
    <source>
        <dbReference type="Proteomes" id="UP000789920"/>
    </source>
</evidence>
<feature type="non-terminal residue" evidence="1">
    <location>
        <position position="1"/>
    </location>
</feature>
<keyword evidence="2" id="KW-1185">Reference proteome</keyword>
<dbReference type="Proteomes" id="UP000789920">
    <property type="component" value="Unassembled WGS sequence"/>
</dbReference>
<comment type="caution">
    <text evidence="1">The sequence shown here is derived from an EMBL/GenBank/DDBJ whole genome shotgun (WGS) entry which is preliminary data.</text>
</comment>